<dbReference type="InterPro" id="IPR017075">
    <property type="entry name" value="mRNA_cap_enzyme_alpha"/>
</dbReference>
<dbReference type="InterPro" id="IPR012310">
    <property type="entry name" value="DNA_ligase_ATP-dep_cent"/>
</dbReference>
<keyword evidence="5" id="KW-0507">mRNA processing</keyword>
<dbReference type="EC" id="2.7.7.50" evidence="3"/>
<dbReference type="InterPro" id="IPR012340">
    <property type="entry name" value="NA-bd_OB-fold"/>
</dbReference>
<dbReference type="CDD" id="cd07895">
    <property type="entry name" value="Adenylation_mRNA_capping"/>
    <property type="match status" value="1"/>
</dbReference>
<comment type="subunit">
    <text evidence="15">Heterodimer. The mRNA-capping enzyme is composed of two separate chains alpha and beta, respectively a mRNA guanylyltransferase and an mRNA 5'-triphosphate monophosphatase.</text>
</comment>
<feature type="domain" description="ATP-dependent DNA ligase family profile" evidence="17">
    <location>
        <begin position="125"/>
        <end position="234"/>
    </location>
</feature>
<comment type="subcellular location">
    <subcellularLocation>
        <location evidence="1">Nucleus</location>
    </subcellularLocation>
</comment>
<evidence type="ECO:0000256" key="10">
    <source>
        <dbReference type="ARBA" id="ARBA00023134"/>
    </source>
</evidence>
<evidence type="ECO:0000256" key="6">
    <source>
        <dbReference type="ARBA" id="ARBA00022679"/>
    </source>
</evidence>
<accession>A0A1X2GX09</accession>
<dbReference type="GO" id="GO:0003910">
    <property type="term" value="F:DNA ligase (ATP) activity"/>
    <property type="evidence" value="ECO:0007669"/>
    <property type="project" value="InterPro"/>
</dbReference>
<feature type="active site" description="N6-GMP-lysine intermediate" evidence="16">
    <location>
        <position position="62"/>
    </location>
</feature>
<comment type="similarity">
    <text evidence="2">Belongs to the eukaryotic GTase family.</text>
</comment>
<protein>
    <recommendedName>
        <fullName evidence="4">mRNA-capping enzyme subunit alpha</fullName>
        <ecNumber evidence="3">2.7.7.50</ecNumber>
    </recommendedName>
    <alternativeName>
        <fullName evidence="12">GTP--RNA guanylyltransferase</fullName>
    </alternativeName>
    <alternativeName>
        <fullName evidence="13">mRNA guanylyltransferase</fullName>
    </alternativeName>
</protein>
<dbReference type="PANTHER" id="PTHR10367:SF17">
    <property type="entry name" value="MRNA-CAPPING ENZYME"/>
    <property type="match status" value="1"/>
</dbReference>
<dbReference type="Gene3D" id="2.40.50.140">
    <property type="entry name" value="Nucleic acid-binding proteins"/>
    <property type="match status" value="1"/>
</dbReference>
<gene>
    <name evidence="18" type="ORF">DM01DRAFT_1403093</name>
</gene>
<evidence type="ECO:0000256" key="1">
    <source>
        <dbReference type="ARBA" id="ARBA00004123"/>
    </source>
</evidence>
<dbReference type="Pfam" id="PF03919">
    <property type="entry name" value="mRNA_cap_C"/>
    <property type="match status" value="1"/>
</dbReference>
<dbReference type="InterPro" id="IPR013846">
    <property type="entry name" value="mRNA_cap_enzyme_C"/>
</dbReference>
<evidence type="ECO:0000256" key="4">
    <source>
        <dbReference type="ARBA" id="ARBA00019171"/>
    </source>
</evidence>
<dbReference type="InterPro" id="IPR001339">
    <property type="entry name" value="mRNA_cap_enzyme_adenylation"/>
</dbReference>
<dbReference type="EMBL" id="MCGT01000001">
    <property type="protein sequence ID" value="ORX62621.1"/>
    <property type="molecule type" value="Genomic_DNA"/>
</dbReference>
<evidence type="ECO:0000256" key="7">
    <source>
        <dbReference type="ARBA" id="ARBA00022695"/>
    </source>
</evidence>
<evidence type="ECO:0000256" key="11">
    <source>
        <dbReference type="ARBA" id="ARBA00023242"/>
    </source>
</evidence>
<dbReference type="PIRSF" id="PIRSF036959">
    <property type="entry name" value="mRNA_cap_alpha"/>
    <property type="match status" value="1"/>
</dbReference>
<dbReference type="STRING" id="101127.A0A1X2GX09"/>
<dbReference type="GO" id="GO:0004484">
    <property type="term" value="F:mRNA guanylyltransferase activity"/>
    <property type="evidence" value="ECO:0007669"/>
    <property type="project" value="UniProtKB-EC"/>
</dbReference>
<dbReference type="AlphaFoldDB" id="A0A1X2GX09"/>
<dbReference type="PROSITE" id="PS50160">
    <property type="entry name" value="DNA_LIGASE_A3"/>
    <property type="match status" value="1"/>
</dbReference>
<evidence type="ECO:0000256" key="13">
    <source>
        <dbReference type="ARBA" id="ARBA00030702"/>
    </source>
</evidence>
<dbReference type="SUPFAM" id="SSF56091">
    <property type="entry name" value="DNA ligase/mRNA capping enzyme, catalytic domain"/>
    <property type="match status" value="1"/>
</dbReference>
<evidence type="ECO:0000313" key="19">
    <source>
        <dbReference type="Proteomes" id="UP000242146"/>
    </source>
</evidence>
<dbReference type="GO" id="GO:0031533">
    <property type="term" value="C:mRNA capping enzyme complex"/>
    <property type="evidence" value="ECO:0007669"/>
    <property type="project" value="InterPro"/>
</dbReference>
<keyword evidence="9" id="KW-0506">mRNA capping</keyword>
<dbReference type="Proteomes" id="UP000242146">
    <property type="component" value="Unassembled WGS sequence"/>
</dbReference>
<keyword evidence="6" id="KW-0808">Transferase</keyword>
<evidence type="ECO:0000256" key="3">
    <source>
        <dbReference type="ARBA" id="ARBA00012475"/>
    </source>
</evidence>
<keyword evidence="7" id="KW-0548">Nucleotidyltransferase</keyword>
<comment type="caution">
    <text evidence="18">The sequence shown here is derived from an EMBL/GenBank/DDBJ whole genome shotgun (WGS) entry which is preliminary data.</text>
</comment>
<dbReference type="GO" id="GO:0006281">
    <property type="term" value="P:DNA repair"/>
    <property type="evidence" value="ECO:0007669"/>
    <property type="project" value="InterPro"/>
</dbReference>
<dbReference type="Pfam" id="PF01331">
    <property type="entry name" value="mRNA_cap_enzyme"/>
    <property type="match status" value="1"/>
</dbReference>
<keyword evidence="10" id="KW-0342">GTP-binding</keyword>
<keyword evidence="19" id="KW-1185">Reference proteome</keyword>
<evidence type="ECO:0000256" key="8">
    <source>
        <dbReference type="ARBA" id="ARBA00022741"/>
    </source>
</evidence>
<evidence type="ECO:0000256" key="16">
    <source>
        <dbReference type="PIRSR" id="PIRSR036959-1"/>
    </source>
</evidence>
<dbReference type="GO" id="GO:0005525">
    <property type="term" value="F:GTP binding"/>
    <property type="evidence" value="ECO:0007669"/>
    <property type="project" value="UniProtKB-KW"/>
</dbReference>
<keyword evidence="11" id="KW-0539">Nucleus</keyword>
<proteinExistence type="inferred from homology"/>
<dbReference type="SUPFAM" id="SSF50249">
    <property type="entry name" value="Nucleic acid-binding proteins"/>
    <property type="match status" value="1"/>
</dbReference>
<evidence type="ECO:0000256" key="12">
    <source>
        <dbReference type="ARBA" id="ARBA00029909"/>
    </source>
</evidence>
<dbReference type="GO" id="GO:0006370">
    <property type="term" value="P:7-methylguanosine mRNA capping"/>
    <property type="evidence" value="ECO:0007669"/>
    <property type="project" value="UniProtKB-KW"/>
</dbReference>
<sequence>MTEHTPVPDIPGVPVHNDEDLKYRIASLLKMKSYRFPGAQPVSFGSHELRQLEKEDFFVAEKSDGVRCLALLSRSSNGRPEVYLFDRKNNFHLIHDMCFPIPQDPEFRKCHNDTIVDGELVFDREDDGRMQLKFLLFDCLMVGGHLLMHRDFVKRLGYLNTEIIRPHREMLKKKPHRKQHCPFVVEFKEQQKTYNLDSVFNLVMPNLRHGSDGLIFTAVDSPYVSGTTSKIVKWKPANENSVDFKVHLRFPPSKSLPGVQDMSKKPRVDLMVWHGDTHYEYFAELGISDEEWHSTFGKNPRRFDGRIIECNYDPELQKEMNFPSPWRFMRYRDDKTDGNHYTVVNSVLESIDDGVTKEELIARTESIRASWNERTRSY</sequence>
<evidence type="ECO:0000256" key="5">
    <source>
        <dbReference type="ARBA" id="ARBA00022664"/>
    </source>
</evidence>
<evidence type="ECO:0000256" key="15">
    <source>
        <dbReference type="ARBA" id="ARBA00047082"/>
    </source>
</evidence>
<dbReference type="OrthoDB" id="200924at2759"/>
<evidence type="ECO:0000256" key="14">
    <source>
        <dbReference type="ARBA" id="ARBA00044624"/>
    </source>
</evidence>
<dbReference type="PANTHER" id="PTHR10367">
    <property type="entry name" value="MRNA-CAPPING ENZYME"/>
    <property type="match status" value="1"/>
</dbReference>
<reference evidence="18 19" key="1">
    <citation type="submission" date="2016-07" db="EMBL/GenBank/DDBJ databases">
        <title>Pervasive Adenine N6-methylation of Active Genes in Fungi.</title>
        <authorList>
            <consortium name="DOE Joint Genome Institute"/>
            <person name="Mondo S.J."/>
            <person name="Dannebaum R.O."/>
            <person name="Kuo R.C."/>
            <person name="Labutti K."/>
            <person name="Haridas S."/>
            <person name="Kuo A."/>
            <person name="Salamov A."/>
            <person name="Ahrendt S.R."/>
            <person name="Lipzen A."/>
            <person name="Sullivan W."/>
            <person name="Andreopoulos W.B."/>
            <person name="Clum A."/>
            <person name="Lindquist E."/>
            <person name="Daum C."/>
            <person name="Ramamoorthy G.K."/>
            <person name="Gryganskyi A."/>
            <person name="Culley D."/>
            <person name="Magnuson J.K."/>
            <person name="James T.Y."/>
            <person name="O'Malley M.A."/>
            <person name="Stajich J.E."/>
            <person name="Spatafora J.W."/>
            <person name="Visel A."/>
            <person name="Grigoriev I.V."/>
        </authorList>
    </citation>
    <scope>NUCLEOTIDE SEQUENCE [LARGE SCALE GENOMIC DNA]</scope>
    <source>
        <strain evidence="18 19">NRRL 3301</strain>
    </source>
</reference>
<dbReference type="InterPro" id="IPR051029">
    <property type="entry name" value="mRNA_Capping_Enz/RNA_Phosphat"/>
</dbReference>
<organism evidence="18 19">
    <name type="scientific">Hesseltinella vesiculosa</name>
    <dbReference type="NCBI Taxonomy" id="101127"/>
    <lineage>
        <taxon>Eukaryota</taxon>
        <taxon>Fungi</taxon>
        <taxon>Fungi incertae sedis</taxon>
        <taxon>Mucoromycota</taxon>
        <taxon>Mucoromycotina</taxon>
        <taxon>Mucoromycetes</taxon>
        <taxon>Mucorales</taxon>
        <taxon>Cunninghamellaceae</taxon>
        <taxon>Hesseltinella</taxon>
    </lineage>
</organism>
<dbReference type="Gene3D" id="3.30.470.30">
    <property type="entry name" value="DNA ligase/mRNA capping enzyme"/>
    <property type="match status" value="1"/>
</dbReference>
<dbReference type="GO" id="GO:0005524">
    <property type="term" value="F:ATP binding"/>
    <property type="evidence" value="ECO:0007669"/>
    <property type="project" value="InterPro"/>
</dbReference>
<evidence type="ECO:0000256" key="2">
    <source>
        <dbReference type="ARBA" id="ARBA00010237"/>
    </source>
</evidence>
<keyword evidence="8" id="KW-0547">Nucleotide-binding</keyword>
<comment type="catalytic activity">
    <reaction evidence="14">
        <text>a 5'-end diphospho-ribonucleoside in mRNA + GTP + H(+) = a 5'-end (5'-triphosphoguanosine)-ribonucleoside in mRNA + diphosphate</text>
        <dbReference type="Rhea" id="RHEA:67012"/>
        <dbReference type="Rhea" id="RHEA-COMP:17165"/>
        <dbReference type="Rhea" id="RHEA-COMP:17166"/>
        <dbReference type="ChEBI" id="CHEBI:15378"/>
        <dbReference type="ChEBI" id="CHEBI:33019"/>
        <dbReference type="ChEBI" id="CHEBI:37565"/>
        <dbReference type="ChEBI" id="CHEBI:167616"/>
        <dbReference type="ChEBI" id="CHEBI:167617"/>
        <dbReference type="EC" id="2.7.7.50"/>
    </reaction>
    <physiologicalReaction direction="left-to-right" evidence="14">
        <dbReference type="Rhea" id="RHEA:67013"/>
    </physiologicalReaction>
</comment>
<evidence type="ECO:0000259" key="17">
    <source>
        <dbReference type="PROSITE" id="PS50160"/>
    </source>
</evidence>
<name>A0A1X2GX09_9FUNG</name>
<dbReference type="GO" id="GO:0006310">
    <property type="term" value="P:DNA recombination"/>
    <property type="evidence" value="ECO:0007669"/>
    <property type="project" value="InterPro"/>
</dbReference>
<evidence type="ECO:0000313" key="18">
    <source>
        <dbReference type="EMBL" id="ORX62621.1"/>
    </source>
</evidence>
<evidence type="ECO:0000256" key="9">
    <source>
        <dbReference type="ARBA" id="ARBA00023042"/>
    </source>
</evidence>